<dbReference type="Pfam" id="PF06527">
    <property type="entry name" value="TniQ"/>
    <property type="match status" value="1"/>
</dbReference>
<organism evidence="2 3">
    <name type="scientific">Streptomyces chartreusis</name>
    <dbReference type="NCBI Taxonomy" id="1969"/>
    <lineage>
        <taxon>Bacteria</taxon>
        <taxon>Bacillati</taxon>
        <taxon>Actinomycetota</taxon>
        <taxon>Actinomycetes</taxon>
        <taxon>Kitasatosporales</taxon>
        <taxon>Streptomycetaceae</taxon>
        <taxon>Streptomyces</taxon>
    </lineage>
</organism>
<accession>A0A7H8T4D1</accession>
<reference evidence="2 3" key="1">
    <citation type="submission" date="2020-06" db="EMBL/GenBank/DDBJ databases">
        <title>Genome mining for natural products.</title>
        <authorList>
            <person name="Zhang B."/>
            <person name="Shi J."/>
            <person name="Ge H."/>
        </authorList>
    </citation>
    <scope>NUCLEOTIDE SEQUENCE [LARGE SCALE GENOMIC DNA]</scope>
    <source>
        <strain evidence="2 3">NA02069</strain>
    </source>
</reference>
<dbReference type="Proteomes" id="UP000509418">
    <property type="component" value="Chromosome"/>
</dbReference>
<evidence type="ECO:0000313" key="2">
    <source>
        <dbReference type="EMBL" id="QKZ18366.1"/>
    </source>
</evidence>
<feature type="domain" description="TniQ" evidence="1">
    <location>
        <begin position="9"/>
        <end position="167"/>
    </location>
</feature>
<evidence type="ECO:0000313" key="3">
    <source>
        <dbReference type="Proteomes" id="UP000509418"/>
    </source>
</evidence>
<evidence type="ECO:0000259" key="1">
    <source>
        <dbReference type="Pfam" id="PF06527"/>
    </source>
</evidence>
<dbReference type="EMBL" id="CP056041">
    <property type="protein sequence ID" value="QKZ18366.1"/>
    <property type="molecule type" value="Genomic_DNA"/>
</dbReference>
<keyword evidence="3" id="KW-1185">Reference proteome</keyword>
<sequence length="643" mass="71630">MQRRALARSLEPLPEESLPGFLLRLAYRLHRSPARVAHLCGLETNGQRRVAAEHLLELPARTAAEFARVTGLSVPEVQALGLRRYTELFPTLRTTRANTTHQSSRQGTRGSVSQFYESNWAVSLSTRFCPECLSGDGSPIQEAYGGPWALRWHLPFVFACTIHRRLLHSQCPACRSGLARSYKGRATLITQPGTTQVLHPLQCRNLVTRQEDEGAQPHPCGTRLDISEGHLLAAMPEEDHQRLLGLQHRLNARLSPRRIDTERLQPPAAPTFQDLVHVAQLIKLSWPAGKSLVPSDALASVIDSHASHLHAALRTPRPRSSSRFSMLWAAPDNSAQCGALLVTAEEVLHSANDPAQLRAAIRPLARFAVEHAPGGACRSFFNRPGFSPTLARAMVRRAHGFHTAGPREYANLRVASRDCRFTAEEVPSHLPQSWYDQYFADFADGVPHCNLYTVRHLRRAASLKLVEMAQGGSWVQCAQALDIPESRARSALTKLRGQFGESDLWKRFEDITEQLARHLDGLPQRVNYANRRRALASWQLPRADWSALIEGLPQGRRLTARYGTALGTVLIWTEATQSDYLLCPLLQHLRRDGTGPAHLTDELSRFLAPASQDRTRQALLQRIAQYATTAEALCTRTRASTSD</sequence>
<dbReference type="AlphaFoldDB" id="A0A7H8T4D1"/>
<proteinExistence type="predicted"/>
<protein>
    <submittedName>
        <fullName evidence="2">TniQ family protein</fullName>
    </submittedName>
</protein>
<gene>
    <name evidence="2" type="ORF">HUT05_13940</name>
</gene>
<dbReference type="InterPro" id="IPR009492">
    <property type="entry name" value="TniQ"/>
</dbReference>
<name>A0A7H8T4D1_STRCX</name>